<dbReference type="PANTHER" id="PTHR30492">
    <property type="entry name" value="METHYLGLYOXAL SYNTHASE"/>
    <property type="match status" value="1"/>
</dbReference>
<comment type="function">
    <text evidence="2">Catalyzes the formation of methylglyoxal from dihydroxyacetone phosphate.</text>
</comment>
<sequence>MNSRSDHSYGARQGNGRRFRLGYGSIQTTLLRMMSMEQIAREMAAHKRVALVAHDNMKTPLLNWVMRRKEELKLHHLYATGTTGTMLGKQAQLPITCLFSGPMGGDQQLGALIAEGKIDVLIFFWDPLNAVPHDPDVKALLRLAAVWNIPVATNEATADFIMDSPHMRQAFSVQIPDYAGYLKARTQ</sequence>
<dbReference type="SMART" id="SM00851">
    <property type="entry name" value="MGS"/>
    <property type="match status" value="1"/>
</dbReference>
<reference evidence="6" key="3">
    <citation type="submission" date="2018-02" db="EMBL/GenBank/DDBJ databases">
        <title>Phenotypic characterization and whole genome analysis of multidrug-resistant, extended-spectrum beta-lactamase-producing bacteria isolated from dogs in Germany.</title>
        <authorList>
            <person name="Williamson C."/>
        </authorList>
    </citation>
    <scope>NUCLEOTIDE SEQUENCE [LARGE SCALE GENOMIC DNA]</scope>
    <source>
        <strain evidence="6">AFG_SD03_1510_Ahy_093</strain>
    </source>
</reference>
<dbReference type="InterPro" id="IPR036914">
    <property type="entry name" value="MGS-like_dom_sf"/>
</dbReference>
<dbReference type="CDD" id="cd01422">
    <property type="entry name" value="MGS"/>
    <property type="match status" value="1"/>
</dbReference>
<gene>
    <name evidence="2" type="primary">mgsA</name>
    <name evidence="5" type="ORF">C6C11_09135</name>
    <name evidence="4" type="ORF">JAJ28_000487</name>
</gene>
<dbReference type="AlphaFoldDB" id="A0A1V2FBX8"/>
<dbReference type="Proteomes" id="UP000859505">
    <property type="component" value="Unassembled WGS sequence"/>
</dbReference>
<dbReference type="SUPFAM" id="SSF52335">
    <property type="entry name" value="Methylglyoxal synthase-like"/>
    <property type="match status" value="1"/>
</dbReference>
<dbReference type="NCBIfam" id="NF003559">
    <property type="entry name" value="PRK05234.1"/>
    <property type="match status" value="1"/>
</dbReference>
<accession>A0A1V2FBX8</accession>
<organism evidence="4 7">
    <name type="scientific">Aeromonas hydrophila</name>
    <dbReference type="NCBI Taxonomy" id="644"/>
    <lineage>
        <taxon>Bacteria</taxon>
        <taxon>Pseudomonadati</taxon>
        <taxon>Pseudomonadota</taxon>
        <taxon>Gammaproteobacteria</taxon>
        <taxon>Aeromonadales</taxon>
        <taxon>Aeromonadaceae</taxon>
        <taxon>Aeromonas</taxon>
    </lineage>
</organism>
<evidence type="ECO:0000313" key="6">
    <source>
        <dbReference type="Proteomes" id="UP000253075"/>
    </source>
</evidence>
<dbReference type="EMBL" id="PUTQ01000011">
    <property type="protein sequence ID" value="RCF50062.1"/>
    <property type="molecule type" value="Genomic_DNA"/>
</dbReference>
<dbReference type="Gene3D" id="3.40.50.1380">
    <property type="entry name" value="Methylglyoxal synthase-like domain"/>
    <property type="match status" value="1"/>
</dbReference>
<reference evidence="4" key="5">
    <citation type="submission" date="2020-01" db="EMBL/GenBank/DDBJ databases">
        <authorList>
            <consortium name="NCBI Pathogen Detection Project"/>
        </authorList>
    </citation>
    <scope>NUCLEOTIDE SEQUENCE</scope>
    <source>
        <strain evidence="4">OLC2673_Aeromonas</strain>
    </source>
</reference>
<feature type="binding site" evidence="2">
    <location>
        <position position="54"/>
    </location>
    <ligand>
        <name>substrate</name>
    </ligand>
</feature>
<comment type="caution">
    <text evidence="4">The sequence shown here is derived from an EMBL/GenBank/DDBJ whole genome shotgun (WGS) entry which is preliminary data.</text>
</comment>
<feature type="binding site" evidence="2">
    <location>
        <position position="58"/>
    </location>
    <ligand>
        <name>substrate</name>
    </ligand>
</feature>
<dbReference type="GO" id="GO:0019242">
    <property type="term" value="P:methylglyoxal biosynthetic process"/>
    <property type="evidence" value="ECO:0007669"/>
    <property type="project" value="UniProtKB-UniRule"/>
</dbReference>
<comment type="catalytic activity">
    <reaction evidence="2">
        <text>dihydroxyacetone phosphate = methylglyoxal + phosphate</text>
        <dbReference type="Rhea" id="RHEA:17937"/>
        <dbReference type="ChEBI" id="CHEBI:17158"/>
        <dbReference type="ChEBI" id="CHEBI:43474"/>
        <dbReference type="ChEBI" id="CHEBI:57642"/>
        <dbReference type="EC" id="4.2.3.3"/>
    </reaction>
</comment>
<dbReference type="GO" id="GO:0005829">
    <property type="term" value="C:cytosol"/>
    <property type="evidence" value="ECO:0007669"/>
    <property type="project" value="TreeGrafter"/>
</dbReference>
<dbReference type="NCBIfam" id="TIGR00160">
    <property type="entry name" value="MGSA"/>
    <property type="match status" value="1"/>
</dbReference>
<reference evidence="4" key="1">
    <citation type="journal article" date="2018" name="Genome Biol.">
        <title>SKESA: strategic k-mer extension for scrupulous assemblies.</title>
        <authorList>
            <person name="Souvorov A."/>
            <person name="Agarwala R."/>
            <person name="Lipman D.J."/>
        </authorList>
    </citation>
    <scope>NUCLEOTIDE SEQUENCE</scope>
    <source>
        <strain evidence="4">OLC2673_Aeromonas</strain>
    </source>
</reference>
<evidence type="ECO:0000313" key="5">
    <source>
        <dbReference type="EMBL" id="RCF50062.1"/>
    </source>
</evidence>
<feature type="binding site" evidence="2">
    <location>
        <begin position="80"/>
        <end position="83"/>
    </location>
    <ligand>
        <name>substrate</name>
    </ligand>
</feature>
<reference evidence="5 6" key="2">
    <citation type="journal article" date="2018" name="PLoS ONE">
        <title>Phenotypic characterization and whole genome analysis of extended-spectrum beta-lactamase-producing bacteria isolated from dogs in Germany.</title>
        <authorList>
            <person name="Boehmer T."/>
            <person name="Vogler A.J."/>
            <person name="Thomas A."/>
            <person name="Sauer S."/>
            <person name="Hergenroether M."/>
            <person name="Straubinger R.K."/>
            <person name="Birdsell D."/>
            <person name="Keim P."/>
            <person name="Sahl J.W."/>
            <person name="Williamson C.H."/>
            <person name="Riehm J.M."/>
        </authorList>
    </citation>
    <scope>NUCLEOTIDE SEQUENCE [LARGE SCALE GENOMIC DNA]</scope>
    <source>
        <strain evidence="5 6">AFG_SD03_1510_Ahy_093</strain>
    </source>
</reference>
<evidence type="ECO:0000259" key="3">
    <source>
        <dbReference type="PROSITE" id="PS51855"/>
    </source>
</evidence>
<dbReference type="GO" id="GO:0008929">
    <property type="term" value="F:methylglyoxal synthase activity"/>
    <property type="evidence" value="ECO:0007669"/>
    <property type="project" value="UniProtKB-UniRule"/>
</dbReference>
<dbReference type="PROSITE" id="PS01335">
    <property type="entry name" value="METHYLGLYOXAL_SYNTH"/>
    <property type="match status" value="1"/>
</dbReference>
<dbReference type="InterPro" id="IPR004363">
    <property type="entry name" value="Methylgl_synth"/>
</dbReference>
<feature type="active site" description="Proton donor/acceptor" evidence="2">
    <location>
        <position position="106"/>
    </location>
</feature>
<name>A0A1V2FBX8_AERHY</name>
<evidence type="ECO:0000256" key="2">
    <source>
        <dbReference type="HAMAP-Rule" id="MF_00549"/>
    </source>
</evidence>
<keyword evidence="2 4" id="KW-0456">Lyase</keyword>
<dbReference type="EMBL" id="DACTUL010000002">
    <property type="protein sequence ID" value="HAT6342815.1"/>
    <property type="molecule type" value="Genomic_DNA"/>
</dbReference>
<dbReference type="PANTHER" id="PTHR30492:SF0">
    <property type="entry name" value="METHYLGLYOXAL SYNTHASE"/>
    <property type="match status" value="1"/>
</dbReference>
<feature type="binding site" evidence="2">
    <location>
        <position position="133"/>
    </location>
    <ligand>
        <name>substrate</name>
    </ligand>
</feature>
<evidence type="ECO:0000313" key="7">
    <source>
        <dbReference type="Proteomes" id="UP000859505"/>
    </source>
</evidence>
<dbReference type="EC" id="4.2.3.3" evidence="2"/>
<dbReference type="HAMAP" id="MF_00549">
    <property type="entry name" value="Methylglyoxal_synth"/>
    <property type="match status" value="1"/>
</dbReference>
<protein>
    <recommendedName>
        <fullName evidence="2">Methylglyoxal synthase</fullName>
        <shortName evidence="2">MGS</shortName>
        <ecNumber evidence="2">4.2.3.3</ecNumber>
    </recommendedName>
</protein>
<evidence type="ECO:0000256" key="1">
    <source>
        <dbReference type="ARBA" id="ARBA00006287"/>
    </source>
</evidence>
<feature type="binding site" evidence="2">
    <location>
        <begin position="100"/>
        <end position="101"/>
    </location>
    <ligand>
        <name>substrate</name>
    </ligand>
</feature>
<proteinExistence type="inferred from homology"/>
<dbReference type="PROSITE" id="PS51855">
    <property type="entry name" value="MGS"/>
    <property type="match status" value="1"/>
</dbReference>
<dbReference type="Pfam" id="PF02142">
    <property type="entry name" value="MGS"/>
    <property type="match status" value="1"/>
</dbReference>
<evidence type="ECO:0000313" key="4">
    <source>
        <dbReference type="EMBL" id="HAT6342815.1"/>
    </source>
</evidence>
<comment type="similarity">
    <text evidence="1 2">Belongs to the methylglyoxal synthase family.</text>
</comment>
<dbReference type="Proteomes" id="UP000253075">
    <property type="component" value="Unassembled WGS sequence"/>
</dbReference>
<dbReference type="OMA" id="RICDVHN"/>
<dbReference type="InterPro" id="IPR018148">
    <property type="entry name" value="Methylglyoxal_synth_AS"/>
</dbReference>
<feature type="domain" description="MGS-like" evidence="3">
    <location>
        <begin position="41"/>
        <end position="187"/>
    </location>
</feature>
<dbReference type="InterPro" id="IPR011607">
    <property type="entry name" value="MGS-like_dom"/>
</dbReference>
<reference evidence="5" key="4">
    <citation type="submission" date="2018-02" db="EMBL/GenBank/DDBJ databases">
        <authorList>
            <person name="Williamson C."/>
        </authorList>
    </citation>
    <scope>NUCLEOTIDE SEQUENCE</scope>
    <source>
        <strain evidence="5">AFG_SD03_1510_Ahy_093</strain>
    </source>
</reference>